<keyword evidence="2" id="KW-1185">Reference proteome</keyword>
<dbReference type="InterPro" id="IPR025358">
    <property type="entry name" value="DUF4262"/>
</dbReference>
<organism evidence="1 2">
    <name type="scientific">Glutamicibacter ardleyensis</name>
    <dbReference type="NCBI Taxonomy" id="225894"/>
    <lineage>
        <taxon>Bacteria</taxon>
        <taxon>Bacillati</taxon>
        <taxon>Actinomycetota</taxon>
        <taxon>Actinomycetes</taxon>
        <taxon>Micrococcales</taxon>
        <taxon>Micrococcaceae</taxon>
        <taxon>Glutamicibacter</taxon>
    </lineage>
</organism>
<comment type="caution">
    <text evidence="1">The sequence shown here is derived from an EMBL/GenBank/DDBJ whole genome shotgun (WGS) entry which is preliminary data.</text>
</comment>
<dbReference type="EMBL" id="BMKX01000001">
    <property type="protein sequence ID" value="GGJ47935.1"/>
    <property type="molecule type" value="Genomic_DNA"/>
</dbReference>
<dbReference type="Pfam" id="PF14081">
    <property type="entry name" value="DUF4262"/>
    <property type="match status" value="1"/>
</dbReference>
<evidence type="ECO:0008006" key="3">
    <source>
        <dbReference type="Google" id="ProtNLM"/>
    </source>
</evidence>
<sequence length="142" mass="15995">MCDMCNGMTSKQVEAQTAQRIRDYGREIIYVEGDECYEPYAYTVGLSKIGHPEFLVRGLDVEDSLQMLNGFSASVLENHEHFAHAHISCWKDGRLLVFSGISTGIRLQVPFAYRRYGESVRVLEILFAGDDFPLGALQANQN</sequence>
<dbReference type="Proteomes" id="UP000606115">
    <property type="component" value="Unassembled WGS sequence"/>
</dbReference>
<evidence type="ECO:0000313" key="1">
    <source>
        <dbReference type="EMBL" id="GGJ47935.1"/>
    </source>
</evidence>
<evidence type="ECO:0000313" key="2">
    <source>
        <dbReference type="Proteomes" id="UP000606115"/>
    </source>
</evidence>
<protein>
    <recommendedName>
        <fullName evidence="3">DUF4262 domain-containing protein</fullName>
    </recommendedName>
</protein>
<reference evidence="2" key="1">
    <citation type="journal article" date="2019" name="Int. J. Syst. Evol. Microbiol.">
        <title>The Global Catalogue of Microorganisms (GCM) 10K type strain sequencing project: providing services to taxonomists for standard genome sequencing and annotation.</title>
        <authorList>
            <consortium name="The Broad Institute Genomics Platform"/>
            <consortium name="The Broad Institute Genome Sequencing Center for Infectious Disease"/>
            <person name="Wu L."/>
            <person name="Ma J."/>
        </authorList>
    </citation>
    <scope>NUCLEOTIDE SEQUENCE [LARGE SCALE GENOMIC DNA]</scope>
    <source>
        <strain evidence="2">CGMCC 1.3685</strain>
    </source>
</reference>
<proteinExistence type="predicted"/>
<name>A0ABQ2D6U4_9MICC</name>
<accession>A0ABQ2D6U4</accession>
<gene>
    <name evidence="1" type="ORF">GCM10007173_03230</name>
</gene>